<dbReference type="PIRSF" id="PIRSF000456">
    <property type="entry name" value="UDP-GlcNAc_acltr"/>
    <property type="match status" value="1"/>
</dbReference>
<evidence type="ECO:0000256" key="8">
    <source>
        <dbReference type="HAMAP-Rule" id="MF_00387"/>
    </source>
</evidence>
<comment type="subunit">
    <text evidence="8">Homotrimer.</text>
</comment>
<dbReference type="STRING" id="655353.SAMN04488056_104100"/>
<dbReference type="InterPro" id="IPR010137">
    <property type="entry name" value="Lipid_A_LpxA"/>
</dbReference>
<comment type="catalytic activity">
    <reaction evidence="8">
        <text>a (3R)-hydroxyacyl-[ACP] + UDP-N-acetyl-alpha-D-glucosamine = a UDP-3-O-[(3R)-3-hydroxyacyl]-N-acetyl-alpha-D-glucosamine + holo-[ACP]</text>
        <dbReference type="Rhea" id="RHEA:67812"/>
        <dbReference type="Rhea" id="RHEA-COMP:9685"/>
        <dbReference type="Rhea" id="RHEA-COMP:9945"/>
        <dbReference type="ChEBI" id="CHEBI:57705"/>
        <dbReference type="ChEBI" id="CHEBI:64479"/>
        <dbReference type="ChEBI" id="CHEBI:78827"/>
        <dbReference type="ChEBI" id="CHEBI:173225"/>
        <dbReference type="EC" id="2.3.1.129"/>
    </reaction>
</comment>
<dbReference type="GO" id="GO:0016020">
    <property type="term" value="C:membrane"/>
    <property type="evidence" value="ECO:0007669"/>
    <property type="project" value="GOC"/>
</dbReference>
<dbReference type="PANTHER" id="PTHR43480:SF1">
    <property type="entry name" value="ACYL-[ACYL-CARRIER-PROTEIN]--UDP-N-ACETYLGLUCOSAMINE O-ACYLTRANSFERASE, MITOCHONDRIAL-RELATED"/>
    <property type="match status" value="1"/>
</dbReference>
<keyword evidence="1 8" id="KW-0963">Cytoplasm</keyword>
<sequence>MANIHPTAIVADGAQLADDIEIGPYSVIGANVVIGEGGKVHSHVVVEGNTKIGKNVEIFPFASVGTIPQDLKFEGENVGCEIGDNVNIREYVTINPGTQGGGGLTRVGNNCHLMVGAHIAHDCMIGNDVILVNHATIAGHCEIGDHAIVAGLSAVIQFARVGEHAFVGGMSGVENDVIPFGSVIGNRAHLGGLNIVGLKRRGFSRETIHNLRHAYQMLFDAEGTLSERVDKVAAAFADDENVMKIVDFIRKGTKKSLCTPRSNKD</sequence>
<dbReference type="GO" id="GO:0005737">
    <property type="term" value="C:cytoplasm"/>
    <property type="evidence" value="ECO:0007669"/>
    <property type="project" value="UniProtKB-SubCell"/>
</dbReference>
<dbReference type="NCBIfam" id="NF003657">
    <property type="entry name" value="PRK05289.1"/>
    <property type="match status" value="1"/>
</dbReference>
<comment type="subcellular location">
    <subcellularLocation>
        <location evidence="8">Cytoplasm</location>
    </subcellularLocation>
</comment>
<dbReference type="InterPro" id="IPR011004">
    <property type="entry name" value="Trimer_LpxA-like_sf"/>
</dbReference>
<dbReference type="RefSeq" id="WP_090071547.1">
    <property type="nucleotide sequence ID" value="NZ_FOVR01000004.1"/>
</dbReference>
<organism evidence="10 11">
    <name type="scientific">Cohaesibacter marisflavi</name>
    <dbReference type="NCBI Taxonomy" id="655353"/>
    <lineage>
        <taxon>Bacteria</taxon>
        <taxon>Pseudomonadati</taxon>
        <taxon>Pseudomonadota</taxon>
        <taxon>Alphaproteobacteria</taxon>
        <taxon>Hyphomicrobiales</taxon>
        <taxon>Cohaesibacteraceae</taxon>
    </lineage>
</organism>
<dbReference type="Gene3D" id="1.20.1180.10">
    <property type="entry name" value="Udp N-acetylglucosamine O-acyltransferase, C-terminal domain"/>
    <property type="match status" value="1"/>
</dbReference>
<dbReference type="PROSITE" id="PS00101">
    <property type="entry name" value="HEXAPEP_TRANSFERASES"/>
    <property type="match status" value="1"/>
</dbReference>
<evidence type="ECO:0000313" key="11">
    <source>
        <dbReference type="Proteomes" id="UP000199236"/>
    </source>
</evidence>
<dbReference type="PANTHER" id="PTHR43480">
    <property type="entry name" value="ACYL-[ACYL-CARRIER-PROTEIN]--UDP-N-ACETYLGLUCOSAMINE O-ACYLTRANSFERASE"/>
    <property type="match status" value="1"/>
</dbReference>
<name>A0A1I5FMQ5_9HYPH</name>
<dbReference type="EC" id="2.3.1.129" evidence="8"/>
<dbReference type="Gene3D" id="2.160.10.10">
    <property type="entry name" value="Hexapeptide repeat proteins"/>
    <property type="match status" value="1"/>
</dbReference>
<keyword evidence="11" id="KW-1185">Reference proteome</keyword>
<dbReference type="OrthoDB" id="9807278at2"/>
<evidence type="ECO:0000256" key="3">
    <source>
        <dbReference type="ARBA" id="ARBA00022556"/>
    </source>
</evidence>
<comment type="pathway">
    <text evidence="8">Glycolipid biosynthesis; lipid IV(A) biosynthesis; lipid IV(A) from (3R)-3-hydroxytetradecanoyl-[acyl-carrier-protein] and UDP-N-acetyl-alpha-D-glucosamine: step 1/6.</text>
</comment>
<dbReference type="AlphaFoldDB" id="A0A1I5FMQ5"/>
<dbReference type="Pfam" id="PF00132">
    <property type="entry name" value="Hexapep"/>
    <property type="match status" value="1"/>
</dbReference>
<evidence type="ECO:0000256" key="6">
    <source>
        <dbReference type="ARBA" id="ARBA00023098"/>
    </source>
</evidence>
<dbReference type="InterPro" id="IPR001451">
    <property type="entry name" value="Hexapep"/>
</dbReference>
<dbReference type="HAMAP" id="MF_00387">
    <property type="entry name" value="LpxA"/>
    <property type="match status" value="1"/>
</dbReference>
<dbReference type="CDD" id="cd03351">
    <property type="entry name" value="LbH_UDP-GlcNAc_AT"/>
    <property type="match status" value="1"/>
</dbReference>
<reference evidence="10 11" key="1">
    <citation type="submission" date="2016-10" db="EMBL/GenBank/DDBJ databases">
        <authorList>
            <person name="de Groot N.N."/>
        </authorList>
    </citation>
    <scope>NUCLEOTIDE SEQUENCE [LARGE SCALE GENOMIC DNA]</scope>
    <source>
        <strain evidence="10 11">CGMCC 1.9157</strain>
    </source>
</reference>
<feature type="domain" description="UDP N-acetylglucosamine O-acyltransferase C-terminal" evidence="9">
    <location>
        <begin position="176"/>
        <end position="253"/>
    </location>
</feature>
<keyword evidence="3 8" id="KW-0441">Lipid A biosynthesis</keyword>
<gene>
    <name evidence="8" type="primary">lpxA</name>
    <name evidence="10" type="ORF">SAMN04488056_104100</name>
</gene>
<keyword evidence="2 8" id="KW-0444">Lipid biosynthesis</keyword>
<dbReference type="SUPFAM" id="SSF51161">
    <property type="entry name" value="Trimeric LpxA-like enzymes"/>
    <property type="match status" value="1"/>
</dbReference>
<keyword evidence="7 8" id="KW-0012">Acyltransferase</keyword>
<evidence type="ECO:0000259" key="9">
    <source>
        <dbReference type="Pfam" id="PF13720"/>
    </source>
</evidence>
<dbReference type="Proteomes" id="UP000199236">
    <property type="component" value="Unassembled WGS sequence"/>
</dbReference>
<dbReference type="Pfam" id="PF13720">
    <property type="entry name" value="Acetyltransf_11"/>
    <property type="match status" value="1"/>
</dbReference>
<evidence type="ECO:0000256" key="7">
    <source>
        <dbReference type="ARBA" id="ARBA00023315"/>
    </source>
</evidence>
<evidence type="ECO:0000313" key="10">
    <source>
        <dbReference type="EMBL" id="SFO24531.1"/>
    </source>
</evidence>
<evidence type="ECO:0000256" key="2">
    <source>
        <dbReference type="ARBA" id="ARBA00022516"/>
    </source>
</evidence>
<evidence type="ECO:0000256" key="5">
    <source>
        <dbReference type="ARBA" id="ARBA00022737"/>
    </source>
</evidence>
<keyword evidence="6 8" id="KW-0443">Lipid metabolism</keyword>
<dbReference type="InterPro" id="IPR037157">
    <property type="entry name" value="Acetyltransf_C_sf"/>
</dbReference>
<comment type="function">
    <text evidence="8">Involved in the biosynthesis of lipid A, a phosphorylated glycolipid that anchors the lipopolysaccharide to the outer membrane of the cell.</text>
</comment>
<comment type="similarity">
    <text evidence="8">Belongs to the transferase hexapeptide repeat family. LpxA subfamily.</text>
</comment>
<accession>A0A1I5FMQ5</accession>
<dbReference type="InterPro" id="IPR018357">
    <property type="entry name" value="Hexapep_transf_CS"/>
</dbReference>
<evidence type="ECO:0000256" key="4">
    <source>
        <dbReference type="ARBA" id="ARBA00022679"/>
    </source>
</evidence>
<protein>
    <recommendedName>
        <fullName evidence="8">Acyl-[acyl-carrier-protein]--UDP-N-acetylglucosamine O-acyltransferase</fullName>
        <shortName evidence="8">UDP-N-acetylglucosamine acyltransferase</shortName>
        <ecNumber evidence="8">2.3.1.129</ecNumber>
    </recommendedName>
</protein>
<dbReference type="GO" id="GO:0009245">
    <property type="term" value="P:lipid A biosynthetic process"/>
    <property type="evidence" value="ECO:0007669"/>
    <property type="project" value="UniProtKB-UniRule"/>
</dbReference>
<dbReference type="NCBIfam" id="TIGR01852">
    <property type="entry name" value="lipid_A_lpxA"/>
    <property type="match status" value="1"/>
</dbReference>
<dbReference type="GO" id="GO:0008780">
    <property type="term" value="F:acyl-[acyl-carrier-protein]-UDP-N-acetylglucosamine O-acyltransferase activity"/>
    <property type="evidence" value="ECO:0007669"/>
    <property type="project" value="UniProtKB-UniRule"/>
</dbReference>
<keyword evidence="5 8" id="KW-0677">Repeat</keyword>
<keyword evidence="4 8" id="KW-0808">Transferase</keyword>
<evidence type="ECO:0000256" key="1">
    <source>
        <dbReference type="ARBA" id="ARBA00022490"/>
    </source>
</evidence>
<dbReference type="UniPathway" id="UPA00359">
    <property type="reaction ID" value="UER00477"/>
</dbReference>
<proteinExistence type="inferred from homology"/>
<dbReference type="InterPro" id="IPR029098">
    <property type="entry name" value="Acetyltransf_C"/>
</dbReference>
<dbReference type="EMBL" id="FOVR01000004">
    <property type="protein sequence ID" value="SFO24531.1"/>
    <property type="molecule type" value="Genomic_DNA"/>
</dbReference>